<sequence>MPQPLPASEGDGTDPAAFVRRTLHDVWNRRLLNTIRAAYGESYRGRYPSGRRFAGPGDLAAFVLGLLAAFPDAKVTTEHAMALGNDRDGYRVAVRWRFEGTHEGHGEWDAPSGARVRMLGLSHFGIERGRIVAESTLFDEFALLEQVWAARLAAGGAAPDGTDRLPLRRRVEGAVVDGGA</sequence>
<accession>A0A6J4URX0</accession>
<dbReference type="Pfam" id="PF07366">
    <property type="entry name" value="SnoaL"/>
    <property type="match status" value="1"/>
</dbReference>
<reference evidence="1" key="1">
    <citation type="submission" date="2020-02" db="EMBL/GenBank/DDBJ databases">
        <authorList>
            <person name="Meier V. D."/>
        </authorList>
    </citation>
    <scope>NUCLEOTIDE SEQUENCE</scope>
    <source>
        <strain evidence="1">AVDCRST_MAG59</strain>
    </source>
</reference>
<gene>
    <name evidence="1" type="ORF">AVDCRST_MAG59-2178</name>
</gene>
<dbReference type="PANTHER" id="PTHR38436">
    <property type="entry name" value="POLYKETIDE CYCLASE SNOAL-LIKE DOMAIN"/>
    <property type="match status" value="1"/>
</dbReference>
<dbReference type="SUPFAM" id="SSF54427">
    <property type="entry name" value="NTF2-like"/>
    <property type="match status" value="1"/>
</dbReference>
<evidence type="ECO:0008006" key="2">
    <source>
        <dbReference type="Google" id="ProtNLM"/>
    </source>
</evidence>
<evidence type="ECO:0000313" key="1">
    <source>
        <dbReference type="EMBL" id="CAA9556171.1"/>
    </source>
</evidence>
<dbReference type="GO" id="GO:0030638">
    <property type="term" value="P:polyketide metabolic process"/>
    <property type="evidence" value="ECO:0007669"/>
    <property type="project" value="InterPro"/>
</dbReference>
<dbReference type="InterPro" id="IPR032710">
    <property type="entry name" value="NTF2-like_dom_sf"/>
</dbReference>
<protein>
    <recommendedName>
        <fullName evidence="2">Ester cyclase</fullName>
    </recommendedName>
</protein>
<dbReference type="PANTHER" id="PTHR38436:SF1">
    <property type="entry name" value="ESTER CYCLASE"/>
    <property type="match status" value="1"/>
</dbReference>
<proteinExistence type="predicted"/>
<dbReference type="AlphaFoldDB" id="A0A6J4URX0"/>
<dbReference type="Gene3D" id="3.10.450.50">
    <property type="match status" value="1"/>
</dbReference>
<name>A0A6J4URX0_9BACT</name>
<organism evidence="1">
    <name type="scientific">uncultured Thermomicrobiales bacterium</name>
    <dbReference type="NCBI Taxonomy" id="1645740"/>
    <lineage>
        <taxon>Bacteria</taxon>
        <taxon>Pseudomonadati</taxon>
        <taxon>Thermomicrobiota</taxon>
        <taxon>Thermomicrobia</taxon>
        <taxon>Thermomicrobiales</taxon>
        <taxon>environmental samples</taxon>
    </lineage>
</organism>
<dbReference type="EMBL" id="CADCWF010000139">
    <property type="protein sequence ID" value="CAA9556171.1"/>
    <property type="molecule type" value="Genomic_DNA"/>
</dbReference>
<dbReference type="InterPro" id="IPR009959">
    <property type="entry name" value="Cyclase_SnoaL-like"/>
</dbReference>